<sequence>MPVAFRRLAFDLGVGVPRRCIHDYRRFPGPRRGSGGPGTVATTLRARSPPPPAGGSTAREVGCARVRERGCGQDHRFVMVSAMKREPGTDPDRHRDPGRWLAQFAGRILVVCPQCGGRAVVVPRPGLPELKYFSELLFRPRRLTCGECGAIAEWASELRGGGLVGAALGGTEDPFFRRPLWLQTRCAGQILWAYNEEHVNELAAYVDARLRERGVARPTMAMFARLPRWMKTSGNRSDVLAGLERLRVLARRSASADRSDVAHERGDRPRPHGSVFFRGGPY</sequence>
<keyword evidence="2" id="KW-0240">DNA-directed RNA polymerase</keyword>
<feature type="compositionally biased region" description="Basic and acidic residues" evidence="1">
    <location>
        <begin position="258"/>
        <end position="270"/>
    </location>
</feature>
<keyword evidence="2" id="KW-0804">Transcription</keyword>
<organism evidence="2 3">
    <name type="scientific">Streptosporangium lutulentum</name>
    <dbReference type="NCBI Taxonomy" id="1461250"/>
    <lineage>
        <taxon>Bacteria</taxon>
        <taxon>Bacillati</taxon>
        <taxon>Actinomycetota</taxon>
        <taxon>Actinomycetes</taxon>
        <taxon>Streptosporangiales</taxon>
        <taxon>Streptosporangiaceae</taxon>
        <taxon>Streptosporangium</taxon>
    </lineage>
</organism>
<proteinExistence type="predicted"/>
<dbReference type="GO" id="GO:0000428">
    <property type="term" value="C:DNA-directed RNA polymerase complex"/>
    <property type="evidence" value="ECO:0007669"/>
    <property type="project" value="UniProtKB-KW"/>
</dbReference>
<reference evidence="2 3" key="1">
    <citation type="submission" date="2023-07" db="EMBL/GenBank/DDBJ databases">
        <title>Sequencing the genomes of 1000 actinobacteria strains.</title>
        <authorList>
            <person name="Klenk H.-P."/>
        </authorList>
    </citation>
    <scope>NUCLEOTIDE SEQUENCE [LARGE SCALE GENOMIC DNA]</scope>
    <source>
        <strain evidence="2 3">DSM 46740</strain>
    </source>
</reference>
<gene>
    <name evidence="2" type="ORF">J2853_006235</name>
</gene>
<keyword evidence="3" id="KW-1185">Reference proteome</keyword>
<comment type="caution">
    <text evidence="2">The sequence shown here is derived from an EMBL/GenBank/DDBJ whole genome shotgun (WGS) entry which is preliminary data.</text>
</comment>
<evidence type="ECO:0000313" key="3">
    <source>
        <dbReference type="Proteomes" id="UP001225356"/>
    </source>
</evidence>
<evidence type="ECO:0000256" key="1">
    <source>
        <dbReference type="SAM" id="MobiDB-lite"/>
    </source>
</evidence>
<protein>
    <submittedName>
        <fullName evidence="2">DNA-directed RNA polymerase subunit RPC12/RpoP</fullName>
    </submittedName>
</protein>
<accession>A0ABT9QLV8</accession>
<feature type="region of interest" description="Disordered" evidence="1">
    <location>
        <begin position="258"/>
        <end position="282"/>
    </location>
</feature>
<dbReference type="Proteomes" id="UP001225356">
    <property type="component" value="Unassembled WGS sequence"/>
</dbReference>
<evidence type="ECO:0000313" key="2">
    <source>
        <dbReference type="EMBL" id="MDP9847024.1"/>
    </source>
</evidence>
<feature type="region of interest" description="Disordered" evidence="1">
    <location>
        <begin position="27"/>
        <end position="59"/>
    </location>
</feature>
<dbReference type="EMBL" id="JAUSQU010000001">
    <property type="protein sequence ID" value="MDP9847024.1"/>
    <property type="molecule type" value="Genomic_DNA"/>
</dbReference>
<name>A0ABT9QLV8_9ACTN</name>